<name>A0A4R8FYF0_9RHOB</name>
<protein>
    <recommendedName>
        <fullName evidence="4">Methyltransferase family protein</fullName>
    </recommendedName>
</protein>
<gene>
    <name evidence="2" type="ORF">EV657_106134</name>
</gene>
<evidence type="ECO:0000313" key="3">
    <source>
        <dbReference type="Proteomes" id="UP000295484"/>
    </source>
</evidence>
<sequence>MRALARARRDEILDRALTEAETAARLLGDALAEPPPTRLADIGCGSGLVDLFLYRRFGCTLDLIDIETTEARHFGLKDTGAGFADPARTRAFLVADGVPEAMIVTFTPRHDDLSDLAPDAAISLLSCGYHYPVSTYDRLFRRVIAAGATLIADIRNGSGRLADLRRMGQTRVLATGPRHRTVALRPAPDAAPKPPLPLPRAGLPTAGRASPATLPGLGTALPIAAPIAFWSCRGGRPLW</sequence>
<dbReference type="Gene3D" id="3.40.50.150">
    <property type="entry name" value="Vaccinia Virus protein VP39"/>
    <property type="match status" value="1"/>
</dbReference>
<comment type="caution">
    <text evidence="2">The sequence shown here is derived from an EMBL/GenBank/DDBJ whole genome shotgun (WGS) entry which is preliminary data.</text>
</comment>
<organism evidence="2 3">
    <name type="scientific">Rhodovulum visakhapatnamense</name>
    <dbReference type="NCBI Taxonomy" id="364297"/>
    <lineage>
        <taxon>Bacteria</taxon>
        <taxon>Pseudomonadati</taxon>
        <taxon>Pseudomonadota</taxon>
        <taxon>Alphaproteobacteria</taxon>
        <taxon>Rhodobacterales</taxon>
        <taxon>Paracoccaceae</taxon>
        <taxon>Rhodovulum</taxon>
    </lineage>
</organism>
<reference evidence="2 3" key="1">
    <citation type="submission" date="2019-03" db="EMBL/GenBank/DDBJ databases">
        <title>Genomic Encyclopedia of Type Strains, Phase IV (KMG-IV): sequencing the most valuable type-strain genomes for metagenomic binning, comparative biology and taxonomic classification.</title>
        <authorList>
            <person name="Goeker M."/>
        </authorList>
    </citation>
    <scope>NUCLEOTIDE SEQUENCE [LARGE SCALE GENOMIC DNA]</scope>
    <source>
        <strain evidence="2 3">JA181</strain>
    </source>
</reference>
<accession>A0A4R8FYF0</accession>
<dbReference type="SUPFAM" id="SSF53335">
    <property type="entry name" value="S-adenosyl-L-methionine-dependent methyltransferases"/>
    <property type="match status" value="1"/>
</dbReference>
<dbReference type="AlphaFoldDB" id="A0A4R8FYF0"/>
<dbReference type="RefSeq" id="WP_134077535.1">
    <property type="nucleotide sequence ID" value="NZ_SOEB01000006.1"/>
</dbReference>
<dbReference type="Proteomes" id="UP000295484">
    <property type="component" value="Unassembled WGS sequence"/>
</dbReference>
<feature type="region of interest" description="Disordered" evidence="1">
    <location>
        <begin position="185"/>
        <end position="209"/>
    </location>
</feature>
<dbReference type="InterPro" id="IPR029063">
    <property type="entry name" value="SAM-dependent_MTases_sf"/>
</dbReference>
<evidence type="ECO:0008006" key="4">
    <source>
        <dbReference type="Google" id="ProtNLM"/>
    </source>
</evidence>
<dbReference type="EMBL" id="SOEB01000006">
    <property type="protein sequence ID" value="TDX30650.1"/>
    <property type="molecule type" value="Genomic_DNA"/>
</dbReference>
<evidence type="ECO:0000313" key="2">
    <source>
        <dbReference type="EMBL" id="TDX30650.1"/>
    </source>
</evidence>
<evidence type="ECO:0000256" key="1">
    <source>
        <dbReference type="SAM" id="MobiDB-lite"/>
    </source>
</evidence>
<proteinExistence type="predicted"/>
<feature type="compositionally biased region" description="Pro residues" evidence="1">
    <location>
        <begin position="189"/>
        <end position="198"/>
    </location>
</feature>